<feature type="domain" description="EAL" evidence="2">
    <location>
        <begin position="370"/>
        <end position="632"/>
    </location>
</feature>
<gene>
    <name evidence="3" type="ORF">HNR38_002154</name>
</gene>
<evidence type="ECO:0000259" key="2">
    <source>
        <dbReference type="PROSITE" id="PS50883"/>
    </source>
</evidence>
<reference evidence="3 4" key="1">
    <citation type="submission" date="2020-08" db="EMBL/GenBank/DDBJ databases">
        <title>Genomic Encyclopedia of Type Strains, Phase IV (KMG-IV): sequencing the most valuable type-strain genomes for metagenomic binning, comparative biology and taxonomic classification.</title>
        <authorList>
            <person name="Goeker M."/>
        </authorList>
    </citation>
    <scope>NUCLEOTIDE SEQUENCE [LARGE SCALE GENOMIC DNA]</scope>
    <source>
        <strain evidence="3 4">DSM 22359</strain>
    </source>
</reference>
<proteinExistence type="predicted"/>
<dbReference type="InterPro" id="IPR050706">
    <property type="entry name" value="Cyclic-di-GMP_PDE-like"/>
</dbReference>
<dbReference type="Gene3D" id="3.30.70.270">
    <property type="match status" value="1"/>
</dbReference>
<dbReference type="InterPro" id="IPR043128">
    <property type="entry name" value="Rev_trsase/Diguanyl_cyclase"/>
</dbReference>
<protein>
    <submittedName>
        <fullName evidence="3">EAL domain-containing protein (Putative c-di-GMP-specific phosphodiesterase class I)</fullName>
    </submittedName>
</protein>
<accession>A0A840UE56</accession>
<dbReference type="PROSITE" id="PS50883">
    <property type="entry name" value="EAL"/>
    <property type="match status" value="1"/>
</dbReference>
<dbReference type="GO" id="GO:0071111">
    <property type="term" value="F:cyclic-guanylate-specific phosphodiesterase activity"/>
    <property type="evidence" value="ECO:0007669"/>
    <property type="project" value="InterPro"/>
</dbReference>
<dbReference type="RefSeq" id="WP_183703715.1">
    <property type="nucleotide sequence ID" value="NZ_JACHFE010000005.1"/>
</dbReference>
<dbReference type="SUPFAM" id="SSF141868">
    <property type="entry name" value="EAL domain-like"/>
    <property type="match status" value="1"/>
</dbReference>
<dbReference type="Pfam" id="PF00563">
    <property type="entry name" value="EAL"/>
    <property type="match status" value="1"/>
</dbReference>
<dbReference type="SMART" id="SM00267">
    <property type="entry name" value="GGDEF"/>
    <property type="match status" value="1"/>
</dbReference>
<name>A0A840UE56_9GAMM</name>
<dbReference type="SUPFAM" id="SSF55073">
    <property type="entry name" value="Nucleotide cyclase"/>
    <property type="match status" value="1"/>
</dbReference>
<dbReference type="SMART" id="SM00052">
    <property type="entry name" value="EAL"/>
    <property type="match status" value="1"/>
</dbReference>
<dbReference type="Proteomes" id="UP000591735">
    <property type="component" value="Unassembled WGS sequence"/>
</dbReference>
<keyword evidence="1" id="KW-1133">Transmembrane helix</keyword>
<evidence type="ECO:0000256" key="1">
    <source>
        <dbReference type="SAM" id="Phobius"/>
    </source>
</evidence>
<dbReference type="PANTHER" id="PTHR33121:SF70">
    <property type="entry name" value="SIGNALING PROTEIN YKOW"/>
    <property type="match status" value="1"/>
</dbReference>
<dbReference type="InterPro" id="IPR029787">
    <property type="entry name" value="Nucleotide_cyclase"/>
</dbReference>
<comment type="caution">
    <text evidence="3">The sequence shown here is derived from an EMBL/GenBank/DDBJ whole genome shotgun (WGS) entry which is preliminary data.</text>
</comment>
<dbReference type="Pfam" id="PF00990">
    <property type="entry name" value="GGDEF"/>
    <property type="match status" value="1"/>
</dbReference>
<sequence>MLQGGLVLKKLFSRTTTVFLFLVVVFLLGASFYTYIQDRKLQSVSLNSLRMASWNLAQLDNEAGELDFQIRLMASGVGDPDNLLLRYDILWSRYDYLINSEESAPTREHDNNEERLQDLFAELRELEGPIQALAEQGDGRWVEVLAAWEPQKDEIRDLVTDNFVGDETSRLMTSVQASRNRLANLRFMTLGALIAVFIYFALAMVFVRRQSRMDPVTGLPNSNYLRTVRQVSPDKLIVACEIRRFQLVLGDYGNEGANELTRLFVRKLRKCLSSGDELVQISQSEFVMFLSPREGISLEQTARLLVEATTFDWRQPESVLHISAIFGIDPPCVGDGSGWSIRYQQAHRALAQAHEEGHSYFINGENLRKRIEEETQIHSGLSRFFNHEPCPLKLHIVYQPIVSTMDRNYVTGAEVLLRCQHESLGAIPPNRVVDLCERLGLGGHLGRWLFRRIARETAELYKDLGFHGNLSINLNPSMLTDQLVDQVQSLLIDAGVPGNALCMEITEDNAALEFETINRLIGQLRDLGVSFALNDFGTGHSSLEYVRELKVQRLKIDRCFVDGIELSEDKARFLGSIIAMAEQAYMKSVIEGVENEAQWQLVEQMGGSLIQGYHAHRPMPLADLIALLQDPATSYPLDLPVSTASRRLVE</sequence>
<keyword evidence="1" id="KW-0812">Transmembrane</keyword>
<dbReference type="EMBL" id="JACHFE010000005">
    <property type="protein sequence ID" value="MBB5321660.1"/>
    <property type="molecule type" value="Genomic_DNA"/>
</dbReference>
<feature type="transmembrane region" description="Helical" evidence="1">
    <location>
        <begin position="187"/>
        <end position="207"/>
    </location>
</feature>
<dbReference type="PANTHER" id="PTHR33121">
    <property type="entry name" value="CYCLIC DI-GMP PHOSPHODIESTERASE PDEF"/>
    <property type="match status" value="1"/>
</dbReference>
<evidence type="ECO:0000313" key="4">
    <source>
        <dbReference type="Proteomes" id="UP000591735"/>
    </source>
</evidence>
<keyword evidence="1" id="KW-0472">Membrane</keyword>
<dbReference type="Gene3D" id="3.20.20.450">
    <property type="entry name" value="EAL domain"/>
    <property type="match status" value="1"/>
</dbReference>
<feature type="transmembrane region" description="Helical" evidence="1">
    <location>
        <begin position="18"/>
        <end position="36"/>
    </location>
</feature>
<dbReference type="InterPro" id="IPR001633">
    <property type="entry name" value="EAL_dom"/>
</dbReference>
<dbReference type="CDD" id="cd01948">
    <property type="entry name" value="EAL"/>
    <property type="match status" value="1"/>
</dbReference>
<dbReference type="InterPro" id="IPR035919">
    <property type="entry name" value="EAL_sf"/>
</dbReference>
<keyword evidence="4" id="KW-1185">Reference proteome</keyword>
<organism evidence="3 4">
    <name type="scientific">Marinobacter oulmenensis</name>
    <dbReference type="NCBI Taxonomy" id="643747"/>
    <lineage>
        <taxon>Bacteria</taxon>
        <taxon>Pseudomonadati</taxon>
        <taxon>Pseudomonadota</taxon>
        <taxon>Gammaproteobacteria</taxon>
        <taxon>Pseudomonadales</taxon>
        <taxon>Marinobacteraceae</taxon>
        <taxon>Marinobacter</taxon>
    </lineage>
</organism>
<dbReference type="InterPro" id="IPR000160">
    <property type="entry name" value="GGDEF_dom"/>
</dbReference>
<dbReference type="AlphaFoldDB" id="A0A840UE56"/>
<evidence type="ECO:0000313" key="3">
    <source>
        <dbReference type="EMBL" id="MBB5321660.1"/>
    </source>
</evidence>